<dbReference type="HOGENOM" id="CLU_2623834_0_0_1"/>
<accession>A0A0C3QBA5</accession>
<proteinExistence type="predicted"/>
<reference evidence="1 2" key="1">
    <citation type="submission" date="2014-04" db="EMBL/GenBank/DDBJ databases">
        <authorList>
            <consortium name="DOE Joint Genome Institute"/>
            <person name="Kuo A."/>
            <person name="Girlanda M."/>
            <person name="Perotto S."/>
            <person name="Kohler A."/>
            <person name="Nagy L.G."/>
            <person name="Floudas D."/>
            <person name="Copeland A."/>
            <person name="Barry K.W."/>
            <person name="Cichocki N."/>
            <person name="Veneault-Fourrey C."/>
            <person name="LaButti K."/>
            <person name="Lindquist E.A."/>
            <person name="Lipzen A."/>
            <person name="Lundell T."/>
            <person name="Morin E."/>
            <person name="Murat C."/>
            <person name="Sun H."/>
            <person name="Tunlid A."/>
            <person name="Henrissat B."/>
            <person name="Grigoriev I.V."/>
            <person name="Hibbett D.S."/>
            <person name="Martin F."/>
            <person name="Nordberg H.P."/>
            <person name="Cantor M.N."/>
            <person name="Hua S.X."/>
        </authorList>
    </citation>
    <scope>NUCLEOTIDE SEQUENCE [LARGE SCALE GENOMIC DNA]</scope>
    <source>
        <strain evidence="1 2">MUT 4182</strain>
    </source>
</reference>
<dbReference type="Proteomes" id="UP000054248">
    <property type="component" value="Unassembled WGS sequence"/>
</dbReference>
<gene>
    <name evidence="1" type="ORF">M407DRAFT_243282</name>
</gene>
<sequence length="78" mass="8322">MQCFSRNIFKVSLGGGDRGAEAVEPRLSGPTGVKLEPSMPSPTVFKLQNVPAIAHSDVNQKKVLETGLAKSLGKCRLQ</sequence>
<dbReference type="EMBL" id="KN823004">
    <property type="protein sequence ID" value="KIO27745.1"/>
    <property type="molecule type" value="Genomic_DNA"/>
</dbReference>
<name>A0A0C3QBA5_9AGAM</name>
<keyword evidence="2" id="KW-1185">Reference proteome</keyword>
<evidence type="ECO:0000313" key="2">
    <source>
        <dbReference type="Proteomes" id="UP000054248"/>
    </source>
</evidence>
<protein>
    <submittedName>
        <fullName evidence="1">Uncharacterized protein</fullName>
    </submittedName>
</protein>
<reference evidence="2" key="2">
    <citation type="submission" date="2015-01" db="EMBL/GenBank/DDBJ databases">
        <title>Evolutionary Origins and Diversification of the Mycorrhizal Mutualists.</title>
        <authorList>
            <consortium name="DOE Joint Genome Institute"/>
            <consortium name="Mycorrhizal Genomics Consortium"/>
            <person name="Kohler A."/>
            <person name="Kuo A."/>
            <person name="Nagy L.G."/>
            <person name="Floudas D."/>
            <person name="Copeland A."/>
            <person name="Barry K.W."/>
            <person name="Cichocki N."/>
            <person name="Veneault-Fourrey C."/>
            <person name="LaButti K."/>
            <person name="Lindquist E.A."/>
            <person name="Lipzen A."/>
            <person name="Lundell T."/>
            <person name="Morin E."/>
            <person name="Murat C."/>
            <person name="Riley R."/>
            <person name="Ohm R."/>
            <person name="Sun H."/>
            <person name="Tunlid A."/>
            <person name="Henrissat B."/>
            <person name="Grigoriev I.V."/>
            <person name="Hibbett D.S."/>
            <person name="Martin F."/>
        </authorList>
    </citation>
    <scope>NUCLEOTIDE SEQUENCE [LARGE SCALE GENOMIC DNA]</scope>
    <source>
        <strain evidence="2">MUT 4182</strain>
    </source>
</reference>
<evidence type="ECO:0000313" key="1">
    <source>
        <dbReference type="EMBL" id="KIO27745.1"/>
    </source>
</evidence>
<organism evidence="1 2">
    <name type="scientific">Tulasnella calospora MUT 4182</name>
    <dbReference type="NCBI Taxonomy" id="1051891"/>
    <lineage>
        <taxon>Eukaryota</taxon>
        <taxon>Fungi</taxon>
        <taxon>Dikarya</taxon>
        <taxon>Basidiomycota</taxon>
        <taxon>Agaricomycotina</taxon>
        <taxon>Agaricomycetes</taxon>
        <taxon>Cantharellales</taxon>
        <taxon>Tulasnellaceae</taxon>
        <taxon>Tulasnella</taxon>
    </lineage>
</organism>
<dbReference type="AlphaFoldDB" id="A0A0C3QBA5"/>